<dbReference type="CDD" id="cd03230">
    <property type="entry name" value="ABC_DR_subfamily_A"/>
    <property type="match status" value="1"/>
</dbReference>
<sequence>MNIQIEDLTKMYGTKAALNGVTVTFEENKFYGLLGKNGAGKTTLMHTIAGHILPSSGHLTIDGKHPFNNRDILKEICLINESSNFKKRLKVKDVLKIASLFYPNWSEETAESLLQKFHLERNLSTKGLSKGMESALGIIIGLASRTKITIFDEPYIGLDASARYLFYDVLLEEFQQHPRTIILSTHLIDEVSRLFEEVIALKDGEVMMQETAEQVIENSLQVSGKEEAVNRFVKGKRVIDEKTIMGMKTAELYGEGLSLEEAKSSGLEAERMTLQNVIVKLTEEEEEKVYA</sequence>
<dbReference type="GO" id="GO:0016887">
    <property type="term" value="F:ATP hydrolysis activity"/>
    <property type="evidence" value="ECO:0007669"/>
    <property type="project" value="InterPro"/>
</dbReference>
<dbReference type="Gene3D" id="3.40.50.300">
    <property type="entry name" value="P-loop containing nucleotide triphosphate hydrolases"/>
    <property type="match status" value="1"/>
</dbReference>
<dbReference type="Pfam" id="PF00005">
    <property type="entry name" value="ABC_tran"/>
    <property type="match status" value="1"/>
</dbReference>
<dbReference type="STRING" id="1385510.GCA_000425205_00651"/>
<dbReference type="InterPro" id="IPR027417">
    <property type="entry name" value="P-loop_NTPase"/>
</dbReference>
<comment type="caution">
    <text evidence="4">The sequence shown here is derived from an EMBL/GenBank/DDBJ whole genome shotgun (WGS) entry which is preliminary data.</text>
</comment>
<name>A0A0A5GL73_9BACI</name>
<dbReference type="PANTHER" id="PTHR43158">
    <property type="entry name" value="SKFA PEPTIDE EXPORT ATP-BINDING PROTEIN SKFE"/>
    <property type="match status" value="1"/>
</dbReference>
<reference evidence="4 5" key="1">
    <citation type="submission" date="2013-08" db="EMBL/GenBank/DDBJ databases">
        <authorList>
            <person name="Huang J."/>
            <person name="Wang G."/>
        </authorList>
    </citation>
    <scope>NUCLEOTIDE SEQUENCE [LARGE SCALE GENOMIC DNA]</scope>
    <source>
        <strain evidence="4 5">JSM 076056</strain>
    </source>
</reference>
<evidence type="ECO:0000259" key="3">
    <source>
        <dbReference type="PROSITE" id="PS50893"/>
    </source>
</evidence>
<protein>
    <submittedName>
        <fullName evidence="4">ABC transporter ATP-binding protein</fullName>
    </submittedName>
</protein>
<proteinExistence type="predicted"/>
<dbReference type="SMART" id="SM00382">
    <property type="entry name" value="AAA"/>
    <property type="match status" value="1"/>
</dbReference>
<keyword evidence="5" id="KW-1185">Reference proteome</keyword>
<evidence type="ECO:0000256" key="2">
    <source>
        <dbReference type="ARBA" id="ARBA00022840"/>
    </source>
</evidence>
<evidence type="ECO:0000313" key="4">
    <source>
        <dbReference type="EMBL" id="KGX91915.1"/>
    </source>
</evidence>
<dbReference type="OrthoDB" id="9804819at2"/>
<dbReference type="Proteomes" id="UP000030528">
    <property type="component" value="Unassembled WGS sequence"/>
</dbReference>
<dbReference type="eggNOG" id="COG1131">
    <property type="taxonomic scope" value="Bacteria"/>
</dbReference>
<gene>
    <name evidence="4" type="ORF">N781_02425</name>
</gene>
<organism evidence="4 5">
    <name type="scientific">Pontibacillus halophilus JSM 076056 = DSM 19796</name>
    <dbReference type="NCBI Taxonomy" id="1385510"/>
    <lineage>
        <taxon>Bacteria</taxon>
        <taxon>Bacillati</taxon>
        <taxon>Bacillota</taxon>
        <taxon>Bacilli</taxon>
        <taxon>Bacillales</taxon>
        <taxon>Bacillaceae</taxon>
        <taxon>Pontibacillus</taxon>
    </lineage>
</organism>
<dbReference type="InterPro" id="IPR003439">
    <property type="entry name" value="ABC_transporter-like_ATP-bd"/>
</dbReference>
<accession>A0A0A5GL73</accession>
<feature type="domain" description="ABC transporter" evidence="3">
    <location>
        <begin position="3"/>
        <end position="228"/>
    </location>
</feature>
<dbReference type="EMBL" id="AVPE01000008">
    <property type="protein sequence ID" value="KGX91915.1"/>
    <property type="molecule type" value="Genomic_DNA"/>
</dbReference>
<evidence type="ECO:0000313" key="5">
    <source>
        <dbReference type="Proteomes" id="UP000030528"/>
    </source>
</evidence>
<keyword evidence="1" id="KW-0547">Nucleotide-binding</keyword>
<dbReference type="AlphaFoldDB" id="A0A0A5GL73"/>
<dbReference type="RefSeq" id="WP_026799432.1">
    <property type="nucleotide sequence ID" value="NZ_AULI01000002.1"/>
</dbReference>
<dbReference type="SUPFAM" id="SSF52540">
    <property type="entry name" value="P-loop containing nucleoside triphosphate hydrolases"/>
    <property type="match status" value="1"/>
</dbReference>
<keyword evidence="2 4" id="KW-0067">ATP-binding</keyword>
<dbReference type="GO" id="GO:0005524">
    <property type="term" value="F:ATP binding"/>
    <property type="evidence" value="ECO:0007669"/>
    <property type="project" value="UniProtKB-KW"/>
</dbReference>
<dbReference type="PANTHER" id="PTHR43158:SF5">
    <property type="entry name" value="ABC TRANSPORTER, ATP-BINDING PROTEIN"/>
    <property type="match status" value="1"/>
</dbReference>
<evidence type="ECO:0000256" key="1">
    <source>
        <dbReference type="ARBA" id="ARBA00022741"/>
    </source>
</evidence>
<dbReference type="InterPro" id="IPR003593">
    <property type="entry name" value="AAA+_ATPase"/>
</dbReference>
<dbReference type="PROSITE" id="PS50893">
    <property type="entry name" value="ABC_TRANSPORTER_2"/>
    <property type="match status" value="1"/>
</dbReference>